<dbReference type="CDD" id="cd07765">
    <property type="entry name" value="KRAB_A-box"/>
    <property type="match status" value="1"/>
</dbReference>
<feature type="domain" description="SCAN box" evidence="5">
    <location>
        <begin position="55"/>
        <end position="135"/>
    </location>
</feature>
<dbReference type="AlphaFoldDB" id="A0A8D0E5L5"/>
<dbReference type="FunFam" id="1.10.4020.10:FF:000001">
    <property type="entry name" value="zinc finger protein 263 isoform X1"/>
    <property type="match status" value="1"/>
</dbReference>
<dbReference type="PANTHER" id="PTHR45935:SF15">
    <property type="entry name" value="SCAN BOX DOMAIN-CONTAINING PROTEIN"/>
    <property type="match status" value="1"/>
</dbReference>
<dbReference type="InterPro" id="IPR050916">
    <property type="entry name" value="SCAN-C2H2_zinc_finger"/>
</dbReference>
<reference evidence="7" key="2">
    <citation type="submission" date="2025-09" db="UniProtKB">
        <authorList>
            <consortium name="Ensembl"/>
        </authorList>
    </citation>
    <scope>IDENTIFICATION</scope>
</reference>
<sequence>MAPLEESLESRSEMDKENSPVRKPDSIQTGSREFWGRTTQHILTGNKVTSDTKCQQFRKFFYEEGEGPREVCSQLHHLCQQWLKPEQHTKAEMLDLVVLEQFLAVLPLEMQNWVRECGPESSSQAVALVEKQHEEQQALPHPTPKLMQASEPAARDGQKQKVLPVEFDDVSICFTEEEASLLDPEQRELHQEVMQQNYAMVASLGKIPPVGNIYFCIKEIPSLVPHPISHAWTTSVPLKTGLLVSWSRRPFWPPRLGNTAGTSLKLVHQVEGRLWSPSWTILRISAERLSLSLPPPSSPPHSCIAMS</sequence>
<dbReference type="SUPFAM" id="SSF109640">
    <property type="entry name" value="KRAB domain (Kruppel-associated box)"/>
    <property type="match status" value="1"/>
</dbReference>
<dbReference type="InterPro" id="IPR001909">
    <property type="entry name" value="KRAB"/>
</dbReference>
<evidence type="ECO:0000259" key="6">
    <source>
        <dbReference type="PROSITE" id="PS50805"/>
    </source>
</evidence>
<name>A0A8D0E5L5_SALMN</name>
<dbReference type="PROSITE" id="PS50805">
    <property type="entry name" value="KRAB"/>
    <property type="match status" value="1"/>
</dbReference>
<keyword evidence="3" id="KW-0539">Nucleus</keyword>
<dbReference type="InterPro" id="IPR036051">
    <property type="entry name" value="KRAB_dom_sf"/>
</dbReference>
<reference evidence="7" key="1">
    <citation type="submission" date="2025-08" db="UniProtKB">
        <authorList>
            <consortium name="Ensembl"/>
        </authorList>
    </citation>
    <scope>IDENTIFICATION</scope>
</reference>
<protein>
    <submittedName>
        <fullName evidence="7">Uncharacterized protein</fullName>
    </submittedName>
</protein>
<dbReference type="SUPFAM" id="SSF47353">
    <property type="entry name" value="Retrovirus capsid dimerization domain-like"/>
    <property type="match status" value="1"/>
</dbReference>
<keyword evidence="2" id="KW-0804">Transcription</keyword>
<dbReference type="Ensembl" id="ENSSMRT00000031202.1">
    <property type="protein sequence ID" value="ENSSMRP00000026711.1"/>
    <property type="gene ID" value="ENSSMRG00000020621.1"/>
</dbReference>
<keyword evidence="8" id="KW-1185">Reference proteome</keyword>
<dbReference type="Pfam" id="PF02023">
    <property type="entry name" value="SCAN"/>
    <property type="match status" value="1"/>
</dbReference>
<feature type="region of interest" description="Disordered" evidence="4">
    <location>
        <begin position="1"/>
        <end position="30"/>
    </location>
</feature>
<evidence type="ECO:0000256" key="3">
    <source>
        <dbReference type="ARBA" id="ARBA00023242"/>
    </source>
</evidence>
<dbReference type="PROSITE" id="PS50804">
    <property type="entry name" value="SCAN_BOX"/>
    <property type="match status" value="1"/>
</dbReference>
<feature type="compositionally biased region" description="Basic and acidic residues" evidence="4">
    <location>
        <begin position="8"/>
        <end position="25"/>
    </location>
</feature>
<dbReference type="Gene3D" id="6.10.140.140">
    <property type="match status" value="1"/>
</dbReference>
<evidence type="ECO:0000313" key="7">
    <source>
        <dbReference type="Ensembl" id="ENSSMRP00000026711.1"/>
    </source>
</evidence>
<dbReference type="Proteomes" id="UP000694421">
    <property type="component" value="Unplaced"/>
</dbReference>
<proteinExistence type="predicted"/>
<accession>A0A8D0E5L5</accession>
<dbReference type="GeneTree" id="ENSGT00940000154715"/>
<dbReference type="SMART" id="SM00431">
    <property type="entry name" value="SCAN"/>
    <property type="match status" value="1"/>
</dbReference>
<dbReference type="Pfam" id="PF01352">
    <property type="entry name" value="KRAB"/>
    <property type="match status" value="1"/>
</dbReference>
<dbReference type="GO" id="GO:0006355">
    <property type="term" value="P:regulation of DNA-templated transcription"/>
    <property type="evidence" value="ECO:0007669"/>
    <property type="project" value="InterPro"/>
</dbReference>
<evidence type="ECO:0000256" key="2">
    <source>
        <dbReference type="ARBA" id="ARBA00023163"/>
    </source>
</evidence>
<feature type="domain" description="KRAB" evidence="6">
    <location>
        <begin position="165"/>
        <end position="244"/>
    </location>
</feature>
<dbReference type="PANTHER" id="PTHR45935">
    <property type="entry name" value="PROTEIN ZBED8-RELATED"/>
    <property type="match status" value="1"/>
</dbReference>
<evidence type="ECO:0000256" key="1">
    <source>
        <dbReference type="ARBA" id="ARBA00023015"/>
    </source>
</evidence>
<keyword evidence="1" id="KW-0805">Transcription regulation</keyword>
<dbReference type="SMART" id="SM00349">
    <property type="entry name" value="KRAB"/>
    <property type="match status" value="1"/>
</dbReference>
<dbReference type="Gene3D" id="1.10.4020.10">
    <property type="entry name" value="DNA breaking-rejoining enzymes"/>
    <property type="match status" value="1"/>
</dbReference>
<dbReference type="CDD" id="cd07936">
    <property type="entry name" value="SCAN"/>
    <property type="match status" value="1"/>
</dbReference>
<organism evidence="7 8">
    <name type="scientific">Salvator merianae</name>
    <name type="common">Argentine black and white tegu</name>
    <name type="synonym">Tupinambis merianae</name>
    <dbReference type="NCBI Taxonomy" id="96440"/>
    <lineage>
        <taxon>Eukaryota</taxon>
        <taxon>Metazoa</taxon>
        <taxon>Chordata</taxon>
        <taxon>Craniata</taxon>
        <taxon>Vertebrata</taxon>
        <taxon>Euteleostomi</taxon>
        <taxon>Lepidosauria</taxon>
        <taxon>Squamata</taxon>
        <taxon>Bifurcata</taxon>
        <taxon>Unidentata</taxon>
        <taxon>Episquamata</taxon>
        <taxon>Laterata</taxon>
        <taxon>Teiioidea</taxon>
        <taxon>Teiidae</taxon>
        <taxon>Salvator</taxon>
    </lineage>
</organism>
<evidence type="ECO:0000259" key="5">
    <source>
        <dbReference type="PROSITE" id="PS50804"/>
    </source>
</evidence>
<evidence type="ECO:0000256" key="4">
    <source>
        <dbReference type="SAM" id="MobiDB-lite"/>
    </source>
</evidence>
<dbReference type="InterPro" id="IPR038269">
    <property type="entry name" value="SCAN_sf"/>
</dbReference>
<dbReference type="InterPro" id="IPR003309">
    <property type="entry name" value="SCAN_dom"/>
</dbReference>
<evidence type="ECO:0000313" key="8">
    <source>
        <dbReference type="Proteomes" id="UP000694421"/>
    </source>
</evidence>